<feature type="transmembrane region" description="Helical" evidence="1">
    <location>
        <begin position="52"/>
        <end position="75"/>
    </location>
</feature>
<evidence type="ECO:0000256" key="1">
    <source>
        <dbReference type="SAM" id="Phobius"/>
    </source>
</evidence>
<reference evidence="3" key="1">
    <citation type="submission" date="2016-10" db="EMBL/GenBank/DDBJ databases">
        <authorList>
            <person name="Varghese N."/>
        </authorList>
    </citation>
    <scope>NUCLEOTIDE SEQUENCE [LARGE SCALE GENOMIC DNA]</scope>
    <source>
        <strain evidence="3">DSM 21843</strain>
    </source>
</reference>
<evidence type="ECO:0000313" key="3">
    <source>
        <dbReference type="Proteomes" id="UP000182975"/>
    </source>
</evidence>
<dbReference type="RefSeq" id="WP_066661058.1">
    <property type="nucleotide sequence ID" value="NZ_CP011402.1"/>
</dbReference>
<protein>
    <submittedName>
        <fullName evidence="2">Uncharacterized protein</fullName>
    </submittedName>
</protein>
<dbReference type="KEGG" id="ddt:AAY81_02690"/>
<dbReference type="AlphaFoldDB" id="A0A172RWY6"/>
<keyword evidence="1" id="KW-0812">Transmembrane</keyword>
<dbReference type="EMBL" id="FOEC01000003">
    <property type="protein sequence ID" value="SEO64528.1"/>
    <property type="molecule type" value="Genomic_DNA"/>
</dbReference>
<keyword evidence="1" id="KW-0472">Membrane</keyword>
<proteinExistence type="predicted"/>
<gene>
    <name evidence="2" type="ORF">SAMN02910314_00778</name>
</gene>
<dbReference type="Proteomes" id="UP000182975">
    <property type="component" value="Unassembled WGS sequence"/>
</dbReference>
<organism evidence="2 3">
    <name type="scientific">Denitrobacterium detoxificans</name>
    <dbReference type="NCBI Taxonomy" id="79604"/>
    <lineage>
        <taxon>Bacteria</taxon>
        <taxon>Bacillati</taxon>
        <taxon>Actinomycetota</taxon>
        <taxon>Coriobacteriia</taxon>
        <taxon>Eggerthellales</taxon>
        <taxon>Eggerthellaceae</taxon>
        <taxon>Denitrobacterium</taxon>
    </lineage>
</organism>
<name>A0A172RWY6_9ACTN</name>
<keyword evidence="3" id="KW-1185">Reference proteome</keyword>
<keyword evidence="1" id="KW-1133">Transmembrane helix</keyword>
<accession>A0A172RWY6</accession>
<sequence>MGCSLFEHQLESAMRDAIGETGIRVIKGVDKIASRQGGENAIHNYQLLGKRALIVLGAVFVGVQVVTSVAGLVISRRSEERRIERVVRRVLEEERQQAESEVE</sequence>
<evidence type="ECO:0000313" key="2">
    <source>
        <dbReference type="EMBL" id="SEO64528.1"/>
    </source>
</evidence>